<name>A0AB34IH75_PRYPA</name>
<feature type="transmembrane region" description="Helical" evidence="6">
    <location>
        <begin position="378"/>
        <end position="397"/>
    </location>
</feature>
<evidence type="ECO:0000256" key="5">
    <source>
        <dbReference type="ARBA" id="ARBA00023136"/>
    </source>
</evidence>
<evidence type="ECO:0000259" key="7">
    <source>
        <dbReference type="PROSITE" id="PS50850"/>
    </source>
</evidence>
<dbReference type="PANTHER" id="PTHR23511">
    <property type="entry name" value="SYNAPTIC VESICLE GLYCOPROTEIN 2"/>
    <property type="match status" value="1"/>
</dbReference>
<dbReference type="GO" id="GO:0016020">
    <property type="term" value="C:membrane"/>
    <property type="evidence" value="ECO:0007669"/>
    <property type="project" value="UniProtKB-SubCell"/>
</dbReference>
<organism evidence="8 9">
    <name type="scientific">Prymnesium parvum</name>
    <name type="common">Toxic golden alga</name>
    <dbReference type="NCBI Taxonomy" id="97485"/>
    <lineage>
        <taxon>Eukaryota</taxon>
        <taxon>Haptista</taxon>
        <taxon>Haptophyta</taxon>
        <taxon>Prymnesiophyceae</taxon>
        <taxon>Prymnesiales</taxon>
        <taxon>Prymnesiaceae</taxon>
        <taxon>Prymnesium</taxon>
    </lineage>
</organism>
<keyword evidence="4 6" id="KW-1133">Transmembrane helix</keyword>
<dbReference type="InterPro" id="IPR005828">
    <property type="entry name" value="MFS_sugar_transport-like"/>
</dbReference>
<dbReference type="Pfam" id="PF00083">
    <property type="entry name" value="Sugar_tr"/>
    <property type="match status" value="1"/>
</dbReference>
<keyword evidence="3 6" id="KW-0812">Transmembrane</keyword>
<dbReference type="Gene3D" id="1.20.1250.20">
    <property type="entry name" value="MFS general substrate transporter like domains"/>
    <property type="match status" value="1"/>
</dbReference>
<feature type="transmembrane region" description="Helical" evidence="6">
    <location>
        <begin position="349"/>
        <end position="369"/>
    </location>
</feature>
<feature type="transmembrane region" description="Helical" evidence="6">
    <location>
        <begin position="468"/>
        <end position="488"/>
    </location>
</feature>
<dbReference type="InterPro" id="IPR036259">
    <property type="entry name" value="MFS_trans_sf"/>
</dbReference>
<protein>
    <recommendedName>
        <fullName evidence="7">Major facilitator superfamily (MFS) profile domain-containing protein</fullName>
    </recommendedName>
</protein>
<dbReference type="Proteomes" id="UP001515480">
    <property type="component" value="Unassembled WGS sequence"/>
</dbReference>
<comment type="subcellular location">
    <subcellularLocation>
        <location evidence="1">Membrane</location>
        <topology evidence="1">Multi-pass membrane protein</topology>
    </subcellularLocation>
</comment>
<evidence type="ECO:0000313" key="9">
    <source>
        <dbReference type="Proteomes" id="UP001515480"/>
    </source>
</evidence>
<keyword evidence="9" id="KW-1185">Reference proteome</keyword>
<dbReference type="GO" id="GO:0022857">
    <property type="term" value="F:transmembrane transporter activity"/>
    <property type="evidence" value="ECO:0007669"/>
    <property type="project" value="InterPro"/>
</dbReference>
<keyword evidence="5 6" id="KW-0472">Membrane</keyword>
<reference evidence="8 9" key="1">
    <citation type="journal article" date="2024" name="Science">
        <title>Giant polyketide synthase enzymes in the biosynthesis of giant marine polyether toxins.</title>
        <authorList>
            <person name="Fallon T.R."/>
            <person name="Shende V.V."/>
            <person name="Wierzbicki I.H."/>
            <person name="Pendleton A.L."/>
            <person name="Watervoot N.F."/>
            <person name="Auber R.P."/>
            <person name="Gonzalez D.J."/>
            <person name="Wisecaver J.H."/>
            <person name="Moore B.S."/>
        </authorList>
    </citation>
    <scope>NUCLEOTIDE SEQUENCE [LARGE SCALE GENOMIC DNA]</scope>
    <source>
        <strain evidence="8 9">12B1</strain>
    </source>
</reference>
<feature type="domain" description="Major facilitator superfamily (MFS) profile" evidence="7">
    <location>
        <begin position="80"/>
        <end position="493"/>
    </location>
</feature>
<evidence type="ECO:0000256" key="3">
    <source>
        <dbReference type="ARBA" id="ARBA00022692"/>
    </source>
</evidence>
<gene>
    <name evidence="8" type="ORF">AB1Y20_014059</name>
</gene>
<evidence type="ECO:0000256" key="6">
    <source>
        <dbReference type="SAM" id="Phobius"/>
    </source>
</evidence>
<sequence length="526" mass="55755">MRMGESTGIDEEERGSGACAGCSRGCKLVLEVELELAPNQASGAMLCCAQPPLLPSLPPLSASVQEVVNAQGFGRYQKLLAFILGVGWLADGMEMYVMSLVVPELPSSWALTAFDRGLLGGIVFVGFSVGAALFGVLSDSYFGRARMISACLVIAAIFGFLSGAAGSFGSLMALRALFGIGVGGFLPVSTTLFIESTTDKHVATLIGLLGNCFTLGGVIISLLAIGVLPSLGWRWILCLSAIPLVPALVASAWLCESPMWLVSSGRMEEAHAVLAYTSRMNGIPSVPPLRPPSAKHPAPTLAVQLGIIWNDHRSAILTLMLTWFTINWVYYGTIYVLPIVLKEHTPNEYVGVLLTAISEFPGNTGAGFLSNRIGRKPTFILCMAISCVGALFCGIAAEWLSSGWLNFATVIFKIGTTGAFTMCYIYTPEVFPTSLRATCFGICQFCGRIAAAATPIIAQLLVTSTSSFATFSVYVGVCLFSVLVTVLLPYETLGRNADEVEEERKGETFPLVTAPMGKPASGSSKV</sequence>
<evidence type="ECO:0000256" key="4">
    <source>
        <dbReference type="ARBA" id="ARBA00022989"/>
    </source>
</evidence>
<keyword evidence="2" id="KW-0813">Transport</keyword>
<dbReference type="SUPFAM" id="SSF103473">
    <property type="entry name" value="MFS general substrate transporter"/>
    <property type="match status" value="1"/>
</dbReference>
<feature type="transmembrane region" description="Helical" evidence="6">
    <location>
        <begin position="439"/>
        <end position="462"/>
    </location>
</feature>
<comment type="caution">
    <text evidence="8">The sequence shown here is derived from an EMBL/GenBank/DDBJ whole genome shotgun (WGS) entry which is preliminary data.</text>
</comment>
<dbReference type="PROSITE" id="PS50850">
    <property type="entry name" value="MFS"/>
    <property type="match status" value="1"/>
</dbReference>
<dbReference type="InterPro" id="IPR020846">
    <property type="entry name" value="MFS_dom"/>
</dbReference>
<evidence type="ECO:0000256" key="1">
    <source>
        <dbReference type="ARBA" id="ARBA00004141"/>
    </source>
</evidence>
<feature type="transmembrane region" description="Helical" evidence="6">
    <location>
        <begin position="174"/>
        <end position="194"/>
    </location>
</feature>
<feature type="transmembrane region" description="Helical" evidence="6">
    <location>
        <begin position="315"/>
        <end position="337"/>
    </location>
</feature>
<dbReference type="AlphaFoldDB" id="A0AB34IH75"/>
<dbReference type="EMBL" id="JBGBPQ010000027">
    <property type="protein sequence ID" value="KAL1498749.1"/>
    <property type="molecule type" value="Genomic_DNA"/>
</dbReference>
<feature type="transmembrane region" description="Helical" evidence="6">
    <location>
        <begin position="206"/>
        <end position="227"/>
    </location>
</feature>
<feature type="transmembrane region" description="Helical" evidence="6">
    <location>
        <begin position="233"/>
        <end position="255"/>
    </location>
</feature>
<proteinExistence type="predicted"/>
<evidence type="ECO:0000313" key="8">
    <source>
        <dbReference type="EMBL" id="KAL1498749.1"/>
    </source>
</evidence>
<feature type="transmembrane region" description="Helical" evidence="6">
    <location>
        <begin position="149"/>
        <end position="168"/>
    </location>
</feature>
<feature type="transmembrane region" description="Helical" evidence="6">
    <location>
        <begin position="403"/>
        <end position="427"/>
    </location>
</feature>
<dbReference type="PANTHER" id="PTHR23511:SF5">
    <property type="entry name" value="MAJOR FACILITATOR-TYPE TRANSPORTER HXNZ-RELATED"/>
    <property type="match status" value="1"/>
</dbReference>
<feature type="transmembrane region" description="Helical" evidence="6">
    <location>
        <begin position="79"/>
        <end position="98"/>
    </location>
</feature>
<evidence type="ECO:0000256" key="2">
    <source>
        <dbReference type="ARBA" id="ARBA00022448"/>
    </source>
</evidence>
<accession>A0AB34IH75</accession>
<feature type="transmembrane region" description="Helical" evidence="6">
    <location>
        <begin position="118"/>
        <end position="137"/>
    </location>
</feature>